<evidence type="ECO:0000256" key="5">
    <source>
        <dbReference type="ARBA" id="ARBA00023136"/>
    </source>
</evidence>
<feature type="transmembrane region" description="Helical" evidence="6">
    <location>
        <begin position="313"/>
        <end position="336"/>
    </location>
</feature>
<dbReference type="eggNOG" id="COG0577">
    <property type="taxonomic scope" value="Bacteria"/>
</dbReference>
<feature type="transmembrane region" description="Helical" evidence="6">
    <location>
        <begin position="356"/>
        <end position="378"/>
    </location>
</feature>
<reference evidence="9 10" key="1">
    <citation type="submission" date="2013-04" db="EMBL/GenBank/DDBJ databases">
        <title>The Genome Sequence of Bacteroides massiliensis DSM 17679.</title>
        <authorList>
            <consortium name="The Broad Institute Genomics Platform"/>
            <person name="Earl A."/>
            <person name="Ward D."/>
            <person name="Feldgarden M."/>
            <person name="Gevers D."/>
            <person name="Martens E."/>
            <person name="Fenner L."/>
            <person name="Roux V."/>
            <person name="Mallet M.N."/>
            <person name="Raoult D."/>
            <person name="Walker B."/>
            <person name="Young S."/>
            <person name="Zeng Q."/>
            <person name="Gargeya S."/>
            <person name="Fitzgerald M."/>
            <person name="Haas B."/>
            <person name="Abouelleil A."/>
            <person name="Allen A.W."/>
            <person name="Alvarado L."/>
            <person name="Arachchi H.M."/>
            <person name="Berlin A.M."/>
            <person name="Chapman S.B."/>
            <person name="Gainer-Dewar J."/>
            <person name="Goldberg J."/>
            <person name="Griggs A."/>
            <person name="Gujja S."/>
            <person name="Hansen M."/>
            <person name="Howarth C."/>
            <person name="Imamovic A."/>
            <person name="Ireland A."/>
            <person name="Larimer J."/>
            <person name="McCowan C."/>
            <person name="Murphy C."/>
            <person name="Pearson M."/>
            <person name="Poon T.W."/>
            <person name="Priest M."/>
            <person name="Roberts A."/>
            <person name="Saif S."/>
            <person name="Shea T."/>
            <person name="Sisk P."/>
            <person name="Sykes S."/>
            <person name="Wortman J."/>
            <person name="Nusbaum C."/>
            <person name="Birren B."/>
        </authorList>
    </citation>
    <scope>NUCLEOTIDE SEQUENCE [LARGE SCALE GENOMIC DNA]</scope>
    <source>
        <strain evidence="10">B84634 / Timone 84634 / DSM 17679 / JCM 13223</strain>
    </source>
</reference>
<dbReference type="HOGENOM" id="CLU_008713_1_1_10"/>
<evidence type="ECO:0000256" key="4">
    <source>
        <dbReference type="ARBA" id="ARBA00022989"/>
    </source>
</evidence>
<keyword evidence="10" id="KW-1185">Reference proteome</keyword>
<evidence type="ECO:0000259" key="8">
    <source>
        <dbReference type="Pfam" id="PF12704"/>
    </source>
</evidence>
<dbReference type="EMBL" id="AQHY01000010">
    <property type="protein sequence ID" value="EOA56808.1"/>
    <property type="molecule type" value="Genomic_DNA"/>
</dbReference>
<keyword evidence="5 6" id="KW-0472">Membrane</keyword>
<feature type="transmembrane region" description="Helical" evidence="6">
    <location>
        <begin position="267"/>
        <end position="292"/>
    </location>
</feature>
<dbReference type="RefSeq" id="WP_005937889.1">
    <property type="nucleotide sequence ID" value="NZ_KB890397.1"/>
</dbReference>
<dbReference type="InterPro" id="IPR050250">
    <property type="entry name" value="Macrolide_Exporter_MacB"/>
</dbReference>
<feature type="domain" description="MacB-like periplasmic core" evidence="8">
    <location>
        <begin position="18"/>
        <end position="199"/>
    </location>
</feature>
<keyword evidence="2" id="KW-1003">Cell membrane</keyword>
<evidence type="ECO:0000313" key="10">
    <source>
        <dbReference type="Proteomes" id="UP000017831"/>
    </source>
</evidence>
<dbReference type="GO" id="GO:0022857">
    <property type="term" value="F:transmembrane transporter activity"/>
    <property type="evidence" value="ECO:0007669"/>
    <property type="project" value="TreeGrafter"/>
</dbReference>
<evidence type="ECO:0000256" key="2">
    <source>
        <dbReference type="ARBA" id="ARBA00022475"/>
    </source>
</evidence>
<dbReference type="STRING" id="1121098.HMPREF1534_00998"/>
<dbReference type="PANTHER" id="PTHR30572:SF18">
    <property type="entry name" value="ABC-TYPE MACROLIDE FAMILY EXPORT SYSTEM PERMEASE COMPONENT 2"/>
    <property type="match status" value="1"/>
</dbReference>
<comment type="subcellular location">
    <subcellularLocation>
        <location evidence="1">Cell membrane</location>
        <topology evidence="1">Multi-pass membrane protein</topology>
    </subcellularLocation>
</comment>
<evidence type="ECO:0000259" key="7">
    <source>
        <dbReference type="Pfam" id="PF02687"/>
    </source>
</evidence>
<comment type="caution">
    <text evidence="9">The sequence shown here is derived from an EMBL/GenBank/DDBJ whole genome shotgun (WGS) entry which is preliminary data.</text>
</comment>
<name>U6RNK5_9BACT</name>
<dbReference type="PATRIC" id="fig|1121098.3.peg.1014"/>
<proteinExistence type="predicted"/>
<keyword evidence="4 6" id="KW-1133">Transmembrane helix</keyword>
<accession>U6RNK5</accession>
<feature type="transmembrane region" description="Helical" evidence="6">
    <location>
        <begin position="674"/>
        <end position="696"/>
    </location>
</feature>
<protein>
    <submittedName>
        <fullName evidence="9">Uncharacterized protein</fullName>
    </submittedName>
</protein>
<dbReference type="Pfam" id="PF02687">
    <property type="entry name" value="FtsX"/>
    <property type="match status" value="2"/>
</dbReference>
<gene>
    <name evidence="9" type="ORF">HMPREF1534_00998</name>
</gene>
<dbReference type="InterPro" id="IPR025857">
    <property type="entry name" value="MacB_PCD"/>
</dbReference>
<feature type="domain" description="ABC3 transporter permease C-terminal" evidence="7">
    <location>
        <begin position="273"/>
        <end position="384"/>
    </location>
</feature>
<dbReference type="Pfam" id="PF12704">
    <property type="entry name" value="MacB_PCD"/>
    <property type="match status" value="1"/>
</dbReference>
<feature type="transmembrane region" description="Helical" evidence="6">
    <location>
        <begin position="760"/>
        <end position="780"/>
    </location>
</feature>
<evidence type="ECO:0000256" key="1">
    <source>
        <dbReference type="ARBA" id="ARBA00004651"/>
    </source>
</evidence>
<evidence type="ECO:0000256" key="6">
    <source>
        <dbReference type="SAM" id="Phobius"/>
    </source>
</evidence>
<dbReference type="InterPro" id="IPR003838">
    <property type="entry name" value="ABC3_permease_C"/>
</dbReference>
<feature type="transmembrane region" description="Helical" evidence="6">
    <location>
        <begin position="726"/>
        <end position="748"/>
    </location>
</feature>
<organism evidence="9 10">
    <name type="scientific">Phocaeicola massiliensis B84634 = Timone 84634 = DSM 17679 = JCM 13223</name>
    <dbReference type="NCBI Taxonomy" id="1121098"/>
    <lineage>
        <taxon>Bacteria</taxon>
        <taxon>Pseudomonadati</taxon>
        <taxon>Bacteroidota</taxon>
        <taxon>Bacteroidia</taxon>
        <taxon>Bacteroidales</taxon>
        <taxon>Bacteroidaceae</taxon>
        <taxon>Phocaeicola</taxon>
    </lineage>
</organism>
<evidence type="ECO:0000313" key="9">
    <source>
        <dbReference type="EMBL" id="EOA56808.1"/>
    </source>
</evidence>
<feature type="transmembrane region" description="Helical" evidence="6">
    <location>
        <begin position="399"/>
        <end position="423"/>
    </location>
</feature>
<dbReference type="OrthoDB" id="8740261at2"/>
<dbReference type="PROSITE" id="PS51257">
    <property type="entry name" value="PROKAR_LIPOPROTEIN"/>
    <property type="match status" value="1"/>
</dbReference>
<dbReference type="GO" id="GO:0005886">
    <property type="term" value="C:plasma membrane"/>
    <property type="evidence" value="ECO:0007669"/>
    <property type="project" value="UniProtKB-SubCell"/>
</dbReference>
<dbReference type="PANTHER" id="PTHR30572">
    <property type="entry name" value="MEMBRANE COMPONENT OF TRANSPORTER-RELATED"/>
    <property type="match status" value="1"/>
</dbReference>
<feature type="domain" description="ABC3 transporter permease C-terminal" evidence="7">
    <location>
        <begin position="677"/>
        <end position="790"/>
    </location>
</feature>
<sequence length="797" mass="91864">MKTLKYAGRFLMRSKSYTIINLLGLAFSLACCIVLMRYIHRELTVDSHCIDPQHIIIPLRDIDGNVHPGSPEEGWSDTDSAYIPENKIVEQCRLQAQQKDNVKYKNSHYAMNIMAVDSTFFHFFRYPVLTGEARLTAPDDAVITRQYARRLFGKENPVGKVVEYYGKDVIIRGVIDEPGCKTLLRFDMLVSYNLVKQWQRMDISLKRVLPGVDLDEINQVSNVFKKDKNGNSIRWKFIPWEDFYWENAIGHDDDYDSIMQFGNHTHLYILSGVAILLLLVGILNFINIYMVFMMKRSKEYGVKKVFGLQRLPLFLQIWLENQLLAVVALLTAWLLVEASQIPVSQLMGERIGYSAFDWQISLGFLVLLPLVTSVYPYIKYNYLSPIASIRSIASNRQSITIRMAFLFLQYIITILLLVLSLYFGKQLNFLLSTPPGYRTEGILRAELFHENNNHLVREEETDRNKRAARYSYIKQQLNECPYIEMWMNSRPSILRGSSFCTLLNDKDTRLNMLTLFPSPNFFHLYDLKVLEGEIPQKFESWSDYKIILNKAAMKAMGYARMEDAFVRSESPLWITFRNGEMEEGGTKLMPVVAVIDDYYPAHLTQGVKPMAFVVGKEDVSGDFIIATKPGKEKEVMELLRKIEKEVYNTEEFNHSWLTDEVSDLYSEDRETAHIYSVFALIAIAISCLGLFGLSLFDIRQRYREIAIRKVNGAGMKDLYLLLFRKYIKVIGGAFIVAVPLSYYLIHIYTRTFIMKAPVGIGIYFIALLVILLISLGTLIWQIHKAANIDPAKIIKSE</sequence>
<keyword evidence="3 6" id="KW-0812">Transmembrane</keyword>
<feature type="transmembrane region" description="Helical" evidence="6">
    <location>
        <begin position="20"/>
        <end position="39"/>
    </location>
</feature>
<evidence type="ECO:0000256" key="3">
    <source>
        <dbReference type="ARBA" id="ARBA00022692"/>
    </source>
</evidence>
<dbReference type="Proteomes" id="UP000017831">
    <property type="component" value="Unassembled WGS sequence"/>
</dbReference>
<dbReference type="GeneID" id="60062966"/>
<dbReference type="AlphaFoldDB" id="U6RNK5"/>